<protein>
    <submittedName>
        <fullName evidence="2">Uncharacterized protein</fullName>
    </submittedName>
</protein>
<comment type="caution">
    <text evidence="2">The sequence shown here is derived from an EMBL/GenBank/DDBJ whole genome shotgun (WGS) entry which is preliminary data.</text>
</comment>
<feature type="transmembrane region" description="Helical" evidence="1">
    <location>
        <begin position="48"/>
        <end position="71"/>
    </location>
</feature>
<dbReference type="Gene3D" id="3.20.20.70">
    <property type="entry name" value="Aldolase class I"/>
    <property type="match status" value="1"/>
</dbReference>
<dbReference type="InterPro" id="IPR013785">
    <property type="entry name" value="Aldolase_TIM"/>
</dbReference>
<proteinExistence type="predicted"/>
<keyword evidence="1" id="KW-0812">Transmembrane</keyword>
<dbReference type="EMBL" id="JAEFCI010005433">
    <property type="protein sequence ID" value="KAG5460293.1"/>
    <property type="molecule type" value="Genomic_DNA"/>
</dbReference>
<reference evidence="2 3" key="1">
    <citation type="journal article" name="Sci. Rep.">
        <title>Genome-scale phylogenetic analyses confirm Olpidium as the closest living zoosporic fungus to the non-flagellated, terrestrial fungi.</title>
        <authorList>
            <person name="Chang Y."/>
            <person name="Rochon D."/>
            <person name="Sekimoto S."/>
            <person name="Wang Y."/>
            <person name="Chovatia M."/>
            <person name="Sandor L."/>
            <person name="Salamov A."/>
            <person name="Grigoriev I.V."/>
            <person name="Stajich J.E."/>
            <person name="Spatafora J.W."/>
        </authorList>
    </citation>
    <scope>NUCLEOTIDE SEQUENCE [LARGE SCALE GENOMIC DNA]</scope>
    <source>
        <strain evidence="2">S191</strain>
    </source>
</reference>
<keyword evidence="1" id="KW-0472">Membrane</keyword>
<name>A0A8H7ZWI6_9FUNG</name>
<sequence>MASPAALRGAGRFRLRHAALVFSSPAGAAQPAPRRALATARTNPGVLANLSAAALTVAGAAGTLFFVAYAGDSRAGIYKWMVMPLMHSLLDAEDAHRVSIRSARAGLCPKDTWTEPESLRVEVERAKLGLIFGASPRRATRPDFPPLKRFRLNARSFSAKPCRARLALPQGMTRMGRRLTHC</sequence>
<organism evidence="2 3">
    <name type="scientific">Olpidium bornovanus</name>
    <dbReference type="NCBI Taxonomy" id="278681"/>
    <lineage>
        <taxon>Eukaryota</taxon>
        <taxon>Fungi</taxon>
        <taxon>Fungi incertae sedis</taxon>
        <taxon>Olpidiomycota</taxon>
        <taxon>Olpidiomycotina</taxon>
        <taxon>Olpidiomycetes</taxon>
        <taxon>Olpidiales</taxon>
        <taxon>Olpidiaceae</taxon>
        <taxon>Olpidium</taxon>
    </lineage>
</organism>
<dbReference type="AlphaFoldDB" id="A0A8H7ZWI6"/>
<keyword evidence="1" id="KW-1133">Transmembrane helix</keyword>
<gene>
    <name evidence="2" type="ORF">BJ554DRAFT_7675</name>
</gene>
<dbReference type="Proteomes" id="UP000673691">
    <property type="component" value="Unassembled WGS sequence"/>
</dbReference>
<evidence type="ECO:0000313" key="2">
    <source>
        <dbReference type="EMBL" id="KAG5460293.1"/>
    </source>
</evidence>
<accession>A0A8H7ZWI6</accession>
<keyword evidence="3" id="KW-1185">Reference proteome</keyword>
<evidence type="ECO:0000256" key="1">
    <source>
        <dbReference type="SAM" id="Phobius"/>
    </source>
</evidence>
<evidence type="ECO:0000313" key="3">
    <source>
        <dbReference type="Proteomes" id="UP000673691"/>
    </source>
</evidence>